<organism evidence="2 3">
    <name type="scientific">Mimivirus Bombay</name>
    <dbReference type="NCBI Taxonomy" id="1835008"/>
    <lineage>
        <taxon>Viruses</taxon>
        <taxon>Varidnaviria</taxon>
        <taxon>Bamfordvirae</taxon>
        <taxon>Nucleocytoviricota</taxon>
        <taxon>Megaviricetes</taxon>
        <taxon>Imitervirales</taxon>
        <taxon>Mimiviridae</taxon>
        <taxon>Megamimivirinae</taxon>
        <taxon>Mimivirus</taxon>
        <taxon>Mimivirus bradfordmassiliense</taxon>
    </lineage>
</organism>
<feature type="region of interest" description="Disordered" evidence="1">
    <location>
        <begin position="293"/>
        <end position="317"/>
    </location>
</feature>
<sequence>MHWSRFVGIFLVFSVFSLVNCQCDSGELFVVRFPTNPIMNNTRMCMTYDNDININFPTVIKTPIWLKNRLYPIIGRGPEYLKYFSDHHGKEIFVSYTDDLRGPWVVHAPGTLKLSQVLDAFNASSVNDTKSEIASADIYLDHANKTVRMYFHRRVPNDNYAIVSSIAYSKDGINFDNIDTRNIGSAYIRHFVHDGYIYLTDRVGKLWRSRDGVNNLEPGTTTIGDAFTNNSMVNGDGYTGLLRHLGLIKSGDYLYIYGTRIGDSPERILRTKMKLTNDWTTWNAEYPAKEGFRPETDYEGANLPNIPSKKGSANQPVNQLRDPFPFYDMGRCYMFYTVAGESGIAGARLPKCWENK</sequence>
<evidence type="ECO:0000313" key="2">
    <source>
        <dbReference type="EMBL" id="AMZ02566.1"/>
    </source>
</evidence>
<reference evidence="2" key="1">
    <citation type="journal article" date="2016" name="Genom Data">
        <title>Isolation and complete genome sequencing of Mimivirus bombay, a Giant Virus in sewage of Mumbai, India.</title>
        <authorList>
            <person name="Chatterjee A."/>
            <person name="Ali F."/>
            <person name="Bange D."/>
            <person name="Kondabagil K."/>
        </authorList>
    </citation>
    <scope>NUCLEOTIDE SEQUENCE [LARGE SCALE GENOMIC DNA]</scope>
    <source>
        <strain evidence="2">1</strain>
    </source>
</reference>
<dbReference type="EMBL" id="KU761889">
    <property type="protein sequence ID" value="AMZ02566.1"/>
    <property type="molecule type" value="Genomic_DNA"/>
</dbReference>
<evidence type="ECO:0000313" key="3">
    <source>
        <dbReference type="Proteomes" id="UP000241559"/>
    </source>
</evidence>
<evidence type="ECO:0008006" key="4">
    <source>
        <dbReference type="Google" id="ProtNLM"/>
    </source>
</evidence>
<accession>A0A165X8N2</accession>
<dbReference type="Proteomes" id="UP000241559">
    <property type="component" value="Segment"/>
</dbReference>
<proteinExistence type="predicted"/>
<name>A0A165X8N2_MIMIV</name>
<evidence type="ECO:0000256" key="1">
    <source>
        <dbReference type="SAM" id="MobiDB-lite"/>
    </source>
</evidence>
<protein>
    <recommendedName>
        <fullName evidence="4">Glycosyl hydrolase</fullName>
    </recommendedName>
</protein>